<dbReference type="InterPro" id="IPR032675">
    <property type="entry name" value="LRR_dom_sf"/>
</dbReference>
<evidence type="ECO:0000256" key="5">
    <source>
        <dbReference type="ARBA" id="ARBA00022840"/>
    </source>
</evidence>
<dbReference type="Gene3D" id="1.10.10.10">
    <property type="entry name" value="Winged helix-like DNA-binding domain superfamily/Winged helix DNA-binding domain"/>
    <property type="match status" value="1"/>
</dbReference>
<feature type="domain" description="NB-ARC" evidence="6">
    <location>
        <begin position="188"/>
        <end position="345"/>
    </location>
</feature>
<evidence type="ECO:0000313" key="10">
    <source>
        <dbReference type="Proteomes" id="UP000504603"/>
    </source>
</evidence>
<dbReference type="PANTHER" id="PTHR36766">
    <property type="entry name" value="PLANT BROAD-SPECTRUM MILDEW RESISTANCE PROTEIN RPW8"/>
    <property type="match status" value="1"/>
</dbReference>
<feature type="domain" description="Disease resistance N-terminal" evidence="7">
    <location>
        <begin position="9"/>
        <end position="97"/>
    </location>
</feature>
<keyword evidence="1" id="KW-0433">Leucine-rich repeat</keyword>
<dbReference type="OrthoDB" id="1408525at2759"/>
<keyword evidence="5" id="KW-0067">ATP-binding</keyword>
<proteinExistence type="predicted"/>
<dbReference type="AlphaFoldDB" id="A0A6J1CUL8"/>
<dbReference type="Gene3D" id="1.10.8.430">
    <property type="entry name" value="Helical domain of apoptotic protease-activating factors"/>
    <property type="match status" value="1"/>
</dbReference>
<dbReference type="PRINTS" id="PR00364">
    <property type="entry name" value="DISEASERSIST"/>
</dbReference>
<dbReference type="InterPro" id="IPR036388">
    <property type="entry name" value="WH-like_DNA-bd_sf"/>
</dbReference>
<dbReference type="FunFam" id="1.10.10.10:FF:000322">
    <property type="entry name" value="Probable disease resistance protein At1g63360"/>
    <property type="match status" value="1"/>
</dbReference>
<dbReference type="Gene3D" id="3.40.50.300">
    <property type="entry name" value="P-loop containing nucleotide triphosphate hydrolases"/>
    <property type="match status" value="1"/>
</dbReference>
<dbReference type="Gene3D" id="3.80.10.10">
    <property type="entry name" value="Ribonuclease Inhibitor"/>
    <property type="match status" value="3"/>
</dbReference>
<dbReference type="RefSeq" id="XP_022145229.1">
    <property type="nucleotide sequence ID" value="XM_022289537.1"/>
</dbReference>
<accession>A0A6J1CUL8</accession>
<dbReference type="Pfam" id="PF18052">
    <property type="entry name" value="Rx_N"/>
    <property type="match status" value="1"/>
</dbReference>
<protein>
    <submittedName>
        <fullName evidence="11">Disease resistance protein RGA4</fullName>
    </submittedName>
</protein>
<name>A0A6J1CUL8_MOMCH</name>
<keyword evidence="2" id="KW-0677">Repeat</keyword>
<dbReference type="InterPro" id="IPR041118">
    <property type="entry name" value="Rx_N"/>
</dbReference>
<gene>
    <name evidence="11" type="primary">LOC111014734</name>
</gene>
<evidence type="ECO:0000256" key="3">
    <source>
        <dbReference type="ARBA" id="ARBA00022741"/>
    </source>
</evidence>
<dbReference type="PANTHER" id="PTHR36766:SF70">
    <property type="entry name" value="DISEASE RESISTANCE PROTEIN RGA4"/>
    <property type="match status" value="1"/>
</dbReference>
<keyword evidence="10" id="KW-1185">Reference proteome</keyword>
<dbReference type="SUPFAM" id="SSF52047">
    <property type="entry name" value="RNI-like"/>
    <property type="match status" value="1"/>
</dbReference>
<dbReference type="SUPFAM" id="SSF52058">
    <property type="entry name" value="L domain-like"/>
    <property type="match status" value="1"/>
</dbReference>
<feature type="domain" description="Disease resistance protein winged helix" evidence="8">
    <location>
        <begin position="432"/>
        <end position="505"/>
    </location>
</feature>
<dbReference type="GeneID" id="111014734"/>
<feature type="domain" description="R13L1/DRL21-like LRR repeat region" evidence="9">
    <location>
        <begin position="655"/>
        <end position="780"/>
    </location>
</feature>
<evidence type="ECO:0000256" key="4">
    <source>
        <dbReference type="ARBA" id="ARBA00022821"/>
    </source>
</evidence>
<dbReference type="GO" id="GO:0006952">
    <property type="term" value="P:defense response"/>
    <property type="evidence" value="ECO:0007669"/>
    <property type="project" value="UniProtKB-KW"/>
</dbReference>
<evidence type="ECO:0000259" key="7">
    <source>
        <dbReference type="Pfam" id="PF18052"/>
    </source>
</evidence>
<keyword evidence="3" id="KW-0547">Nucleotide-binding</keyword>
<reference evidence="11" key="1">
    <citation type="submission" date="2025-08" db="UniProtKB">
        <authorList>
            <consortium name="RefSeq"/>
        </authorList>
    </citation>
    <scope>IDENTIFICATION</scope>
    <source>
        <strain evidence="11">OHB3-1</strain>
    </source>
</reference>
<feature type="domain" description="R13L1/DRL21-like LRR repeat region" evidence="9">
    <location>
        <begin position="931"/>
        <end position="1003"/>
    </location>
</feature>
<dbReference type="Pfam" id="PF23559">
    <property type="entry name" value="WHD_DRP"/>
    <property type="match status" value="1"/>
</dbReference>
<dbReference type="Pfam" id="PF00931">
    <property type="entry name" value="NB-ARC"/>
    <property type="match status" value="1"/>
</dbReference>
<dbReference type="Gene3D" id="1.20.5.4130">
    <property type="match status" value="1"/>
</dbReference>
<dbReference type="InterPro" id="IPR002182">
    <property type="entry name" value="NB-ARC"/>
</dbReference>
<evidence type="ECO:0000259" key="9">
    <source>
        <dbReference type="Pfam" id="PF25019"/>
    </source>
</evidence>
<organism evidence="10 11">
    <name type="scientific">Momordica charantia</name>
    <name type="common">Bitter gourd</name>
    <name type="synonym">Balsam pear</name>
    <dbReference type="NCBI Taxonomy" id="3673"/>
    <lineage>
        <taxon>Eukaryota</taxon>
        <taxon>Viridiplantae</taxon>
        <taxon>Streptophyta</taxon>
        <taxon>Embryophyta</taxon>
        <taxon>Tracheophyta</taxon>
        <taxon>Spermatophyta</taxon>
        <taxon>Magnoliopsida</taxon>
        <taxon>eudicotyledons</taxon>
        <taxon>Gunneridae</taxon>
        <taxon>Pentapetalae</taxon>
        <taxon>rosids</taxon>
        <taxon>fabids</taxon>
        <taxon>Cucurbitales</taxon>
        <taxon>Cucurbitaceae</taxon>
        <taxon>Momordiceae</taxon>
        <taxon>Momordica</taxon>
    </lineage>
</organism>
<dbReference type="GO" id="GO:0051707">
    <property type="term" value="P:response to other organism"/>
    <property type="evidence" value="ECO:0007669"/>
    <property type="project" value="UniProtKB-ARBA"/>
</dbReference>
<dbReference type="Pfam" id="PF25019">
    <property type="entry name" value="LRR_R13L1-DRL21"/>
    <property type="match status" value="2"/>
</dbReference>
<dbReference type="GO" id="GO:0005524">
    <property type="term" value="F:ATP binding"/>
    <property type="evidence" value="ECO:0007669"/>
    <property type="project" value="UniProtKB-KW"/>
</dbReference>
<evidence type="ECO:0000259" key="8">
    <source>
        <dbReference type="Pfam" id="PF23559"/>
    </source>
</evidence>
<evidence type="ECO:0000256" key="1">
    <source>
        <dbReference type="ARBA" id="ARBA00022614"/>
    </source>
</evidence>
<evidence type="ECO:0000256" key="2">
    <source>
        <dbReference type="ARBA" id="ARBA00022737"/>
    </source>
</evidence>
<dbReference type="InterPro" id="IPR042197">
    <property type="entry name" value="Apaf_helical"/>
</dbReference>
<dbReference type="InterPro" id="IPR027417">
    <property type="entry name" value="P-loop_NTPase"/>
</dbReference>
<dbReference type="InterPro" id="IPR056789">
    <property type="entry name" value="LRR_R13L1-DRL21"/>
</dbReference>
<dbReference type="InterPro" id="IPR058922">
    <property type="entry name" value="WHD_DRP"/>
</dbReference>
<dbReference type="Proteomes" id="UP000504603">
    <property type="component" value="Unplaced"/>
</dbReference>
<dbReference type="KEGG" id="mcha:111014734"/>
<dbReference type="GO" id="GO:0043531">
    <property type="term" value="F:ADP binding"/>
    <property type="evidence" value="ECO:0007669"/>
    <property type="project" value="InterPro"/>
</dbReference>
<evidence type="ECO:0000313" key="11">
    <source>
        <dbReference type="RefSeq" id="XP_022145229.1"/>
    </source>
</evidence>
<evidence type="ECO:0000259" key="6">
    <source>
        <dbReference type="Pfam" id="PF00931"/>
    </source>
</evidence>
<dbReference type="SUPFAM" id="SSF52540">
    <property type="entry name" value="P-loop containing nucleoside triphosphate hydrolases"/>
    <property type="match status" value="1"/>
</dbReference>
<sequence length="1027" mass="118132">MAEFLWTFAVQEVLKKVLKLAAEQIGVAWALDKELSKLRKRLLKAETILGDINRRKLCHESVRLWVEDLQHLVYQADDLLDDLVYEDLRQKVEMEKINKVRNFLSPSNNPFLFRFKMAKRMKAISETLYEHYCEASVLGFVGEESTETTYKNILRQIRETTSILNFKVIGREIEVLKIMKLVIDSSHEHRMSIIPIVGMGGLGKTTLAKMVFNHELIKEHFDKTIWVCVSKPFIIVNILEGIFQSLTNTSSGLNYKETLFHRLQKEMQGKKYFLVLDDVWNEEVALWDELRDCLNEIAEKSGNSIIVTTRSTVVATIMQTVPSHRLRKLSDDECWSLFKESANANGLLMNPELENIREVVVKRIGGIPLVAKVLGGTAKFEGNYERWVTTVESIVRNILNDEKDFVLSTLKLSVDSLPLLSLKQCFAFCSNFPKDCEFVKENLIQMWIAQGFIQLEEGDNVVLEENIGEGYFNFLLSRSLFQDVSKDIDGTITHFKMHDLIHDVACIVSNQKLELDPRNWSEKGVRALRTLVINNGAIIHNKLEDSVYLRVLVLNSDFIKNLPDSIGMLKHLRYLDIIGSRIRRLPESITMLYNLQILKLRTRIDLPKNLRKLVSLRHLPFFYIHMEKMPLHVSQLIHLQTLPLYIVGFEKGRKIEELGPLNHLKGSLRLLNLERVKSKEEAIAAKLIEKNNLCELTLHWNSSSCGEEGYNNRNDSEVLEGLQPHRNLQSLSIFHFGGHALPNVVFVENLVAIVLQECNKCEMLPMLGQLPNLEELRVSFMGSVRIIGSEFYGNNSNSREQIFFPKLRQLSFSHMEKLEQWEELSNGINFPHLETLSMFYCSKLTSVPDHEFVSLRTLRIVGCEELSKLPSKLECCNFMKISGCPKLRLNMHNMCNLNELEINGPMEEYDFSFLMHQSSVTNIFLTDSLRNATQLPQQLQHLTTLKSLAIEYFNGVEALPEWLEKLANLETMGVFECKNLKRLPSQQAMLRLTKLKHLRVRGCPLLPLGQGDLERAKLSHLPITVDN</sequence>
<keyword evidence="4" id="KW-0611">Plant defense</keyword>